<protein>
    <submittedName>
        <fullName evidence="1">Uncharacterized protein</fullName>
    </submittedName>
</protein>
<proteinExistence type="predicted"/>
<reference evidence="1" key="1">
    <citation type="submission" date="2021-06" db="EMBL/GenBank/DDBJ databases">
        <title>Thalassococcus sp. CAU 1522 isolated from sea sand, Republic of Korea.</title>
        <authorList>
            <person name="Kim W."/>
        </authorList>
    </citation>
    <scope>NUCLEOTIDE SEQUENCE</scope>
    <source>
        <strain evidence="1">CAU 1522</strain>
    </source>
</reference>
<evidence type="ECO:0000313" key="2">
    <source>
        <dbReference type="Proteomes" id="UP001166293"/>
    </source>
</evidence>
<sequence>MFDLERLDSFVAAGLAGHPLAEAREHFMTVARTGVSMFEKETGYKLDGDKIVISDFKLTLSGQHGKTKEPLPPVSLARSRLVPPHHGPFPFPHDHAYWEICWPREIVIFEWVISWEECLTICYPKDVKWPWPF</sequence>
<dbReference type="EMBL" id="JAHRWL010000002">
    <property type="protein sequence ID" value="MBV2361103.1"/>
    <property type="molecule type" value="Genomic_DNA"/>
</dbReference>
<evidence type="ECO:0000313" key="1">
    <source>
        <dbReference type="EMBL" id="MBV2361103.1"/>
    </source>
</evidence>
<dbReference type="Proteomes" id="UP001166293">
    <property type="component" value="Unassembled WGS sequence"/>
</dbReference>
<dbReference type="RefSeq" id="WP_217779441.1">
    <property type="nucleotide sequence ID" value="NZ_JAHRWL010000002.1"/>
</dbReference>
<keyword evidence="2" id="KW-1185">Reference proteome</keyword>
<gene>
    <name evidence="1" type="ORF">KUH32_15160</name>
</gene>
<accession>A0ABS6NAR0</accession>
<organism evidence="1 2">
    <name type="scientific">Thalassococcus arenae</name>
    <dbReference type="NCBI Taxonomy" id="2851652"/>
    <lineage>
        <taxon>Bacteria</taxon>
        <taxon>Pseudomonadati</taxon>
        <taxon>Pseudomonadota</taxon>
        <taxon>Alphaproteobacteria</taxon>
        <taxon>Rhodobacterales</taxon>
        <taxon>Roseobacteraceae</taxon>
        <taxon>Thalassococcus</taxon>
    </lineage>
</organism>
<comment type="caution">
    <text evidence="1">The sequence shown here is derived from an EMBL/GenBank/DDBJ whole genome shotgun (WGS) entry which is preliminary data.</text>
</comment>
<name>A0ABS6NAR0_9RHOB</name>